<sequence length="152" mass="17308">MSQRSLTHATLVLERTYKATPKRVFAAWENVEARERWQAPTPDVRLQYIETDFREGGRDLMRCYQANQLVWEGQTHYLDIQPNSRLVFSELVSGDGRHESLTMVGVEFMPVAEGTHLLLTLQITGFDGAAMEAGYQYGWNAALDNLAKELSQ</sequence>
<dbReference type="SUPFAM" id="SSF55961">
    <property type="entry name" value="Bet v1-like"/>
    <property type="match status" value="1"/>
</dbReference>
<evidence type="ECO:0000256" key="1">
    <source>
        <dbReference type="ARBA" id="ARBA00006817"/>
    </source>
</evidence>
<name>A0A6I6MRS7_9CAUL</name>
<dbReference type="Proteomes" id="UP000431269">
    <property type="component" value="Chromosome"/>
</dbReference>
<evidence type="ECO:0000259" key="2">
    <source>
        <dbReference type="Pfam" id="PF08327"/>
    </source>
</evidence>
<dbReference type="Pfam" id="PF08327">
    <property type="entry name" value="AHSA1"/>
    <property type="match status" value="1"/>
</dbReference>
<dbReference type="EMBL" id="CP047045">
    <property type="protein sequence ID" value="QGZ95507.1"/>
    <property type="molecule type" value="Genomic_DNA"/>
</dbReference>
<protein>
    <submittedName>
        <fullName evidence="3">Activator of Hsp90 ATPase</fullName>
    </submittedName>
</protein>
<comment type="similarity">
    <text evidence="1">Belongs to the AHA1 family.</text>
</comment>
<dbReference type="InterPro" id="IPR013538">
    <property type="entry name" value="ASHA1/2-like_C"/>
</dbReference>
<dbReference type="KEGG" id="tsv:DSM104635_02356"/>
<keyword evidence="4" id="KW-1185">Reference proteome</keyword>
<dbReference type="InterPro" id="IPR023393">
    <property type="entry name" value="START-like_dom_sf"/>
</dbReference>
<dbReference type="Gene3D" id="3.30.530.20">
    <property type="match status" value="1"/>
</dbReference>
<accession>A0A6I6MRS7</accession>
<evidence type="ECO:0000313" key="4">
    <source>
        <dbReference type="Proteomes" id="UP000431269"/>
    </source>
</evidence>
<dbReference type="RefSeq" id="WP_158766361.1">
    <property type="nucleotide sequence ID" value="NZ_CP047045.1"/>
</dbReference>
<organism evidence="3 4">
    <name type="scientific">Terricaulis silvestris</name>
    <dbReference type="NCBI Taxonomy" id="2686094"/>
    <lineage>
        <taxon>Bacteria</taxon>
        <taxon>Pseudomonadati</taxon>
        <taxon>Pseudomonadota</taxon>
        <taxon>Alphaproteobacteria</taxon>
        <taxon>Caulobacterales</taxon>
        <taxon>Caulobacteraceae</taxon>
        <taxon>Terricaulis</taxon>
    </lineage>
</organism>
<dbReference type="AlphaFoldDB" id="A0A6I6MRS7"/>
<gene>
    <name evidence="3" type="ORF">DSM104635_02356</name>
</gene>
<evidence type="ECO:0000313" key="3">
    <source>
        <dbReference type="EMBL" id="QGZ95507.1"/>
    </source>
</evidence>
<feature type="domain" description="Activator of Hsp90 ATPase homologue 1/2-like C-terminal" evidence="2">
    <location>
        <begin position="18"/>
        <end position="150"/>
    </location>
</feature>
<proteinExistence type="inferred from homology"/>
<reference evidence="4" key="1">
    <citation type="submission" date="2019-12" db="EMBL/GenBank/DDBJ databases">
        <title>Complete genome of Terracaulis silvestris 0127_4.</title>
        <authorList>
            <person name="Vieira S."/>
            <person name="Riedel T."/>
            <person name="Sproer C."/>
            <person name="Pascual J."/>
            <person name="Boedeker C."/>
            <person name="Overmann J."/>
        </authorList>
    </citation>
    <scope>NUCLEOTIDE SEQUENCE [LARGE SCALE GENOMIC DNA]</scope>
    <source>
        <strain evidence="4">0127_4</strain>
    </source>
</reference>